<evidence type="ECO:0000313" key="6">
    <source>
        <dbReference type="Proteomes" id="UP000499080"/>
    </source>
</evidence>
<dbReference type="PROSITE" id="PS51253">
    <property type="entry name" value="HTH_CENPB"/>
    <property type="match status" value="1"/>
</dbReference>
<proteinExistence type="predicted"/>
<organism evidence="5 6">
    <name type="scientific">Araneus ventricosus</name>
    <name type="common">Orbweaver spider</name>
    <name type="synonym">Epeira ventricosa</name>
    <dbReference type="NCBI Taxonomy" id="182803"/>
    <lineage>
        <taxon>Eukaryota</taxon>
        <taxon>Metazoa</taxon>
        <taxon>Ecdysozoa</taxon>
        <taxon>Arthropoda</taxon>
        <taxon>Chelicerata</taxon>
        <taxon>Arachnida</taxon>
        <taxon>Araneae</taxon>
        <taxon>Araneomorphae</taxon>
        <taxon>Entelegynae</taxon>
        <taxon>Araneoidea</taxon>
        <taxon>Araneidae</taxon>
        <taxon>Araneus</taxon>
    </lineage>
</organism>
<protein>
    <recommendedName>
        <fullName evidence="4">HTH CENPB-type domain-containing protein</fullName>
    </recommendedName>
</protein>
<dbReference type="InterPro" id="IPR006600">
    <property type="entry name" value="HTH_CenpB_DNA-bd_dom"/>
</dbReference>
<dbReference type="SUPFAM" id="SSF46689">
    <property type="entry name" value="Homeodomain-like"/>
    <property type="match status" value="2"/>
</dbReference>
<feature type="domain" description="HTH CENPB-type" evidence="4">
    <location>
        <begin position="62"/>
        <end position="133"/>
    </location>
</feature>
<comment type="subcellular location">
    <subcellularLocation>
        <location evidence="1">Nucleus</location>
    </subcellularLocation>
</comment>
<dbReference type="Pfam" id="PF03221">
    <property type="entry name" value="HTH_Tnp_Tc5"/>
    <property type="match status" value="1"/>
</dbReference>
<dbReference type="Proteomes" id="UP000499080">
    <property type="component" value="Unassembled WGS sequence"/>
</dbReference>
<evidence type="ECO:0000256" key="1">
    <source>
        <dbReference type="ARBA" id="ARBA00004123"/>
    </source>
</evidence>
<evidence type="ECO:0000256" key="3">
    <source>
        <dbReference type="ARBA" id="ARBA00023242"/>
    </source>
</evidence>
<dbReference type="InterPro" id="IPR009057">
    <property type="entry name" value="Homeodomain-like_sf"/>
</dbReference>
<dbReference type="PANTHER" id="PTHR19303:SF73">
    <property type="entry name" value="PROTEIN PDC2"/>
    <property type="match status" value="1"/>
</dbReference>
<dbReference type="PANTHER" id="PTHR19303">
    <property type="entry name" value="TRANSPOSON"/>
    <property type="match status" value="1"/>
</dbReference>
<evidence type="ECO:0000256" key="2">
    <source>
        <dbReference type="ARBA" id="ARBA00023125"/>
    </source>
</evidence>
<dbReference type="EMBL" id="BGPR01084825">
    <property type="protein sequence ID" value="GBL97010.1"/>
    <property type="molecule type" value="Genomic_DNA"/>
</dbReference>
<gene>
    <name evidence="5" type="ORF">AVEN_215975_1</name>
</gene>
<dbReference type="OrthoDB" id="6435107at2759"/>
<dbReference type="Pfam" id="PF04218">
    <property type="entry name" value="CENP-B_N"/>
    <property type="match status" value="1"/>
</dbReference>
<sequence>MANVGKRKAFPIEDKVTFIRKLQNGESQSALYKEFSLSKSTVDTIWKNRDPIISAYGKNINGCKRLRKAEKENVEEALFTWFTLQRNRNLPIKDAILQAKANEFAELFQEASFVPMDGWIGLRRGTTLGAAKLWVKPLVFVLLQFQMQKQLQTF</sequence>
<dbReference type="GO" id="GO:0005634">
    <property type="term" value="C:nucleus"/>
    <property type="evidence" value="ECO:0007669"/>
    <property type="project" value="UniProtKB-SubCell"/>
</dbReference>
<keyword evidence="6" id="KW-1185">Reference proteome</keyword>
<dbReference type="GO" id="GO:0003677">
    <property type="term" value="F:DNA binding"/>
    <property type="evidence" value="ECO:0007669"/>
    <property type="project" value="UniProtKB-KW"/>
</dbReference>
<comment type="caution">
    <text evidence="5">The sequence shown here is derived from an EMBL/GenBank/DDBJ whole genome shotgun (WGS) entry which is preliminary data.</text>
</comment>
<dbReference type="InterPro" id="IPR007889">
    <property type="entry name" value="HTH_Psq"/>
</dbReference>
<keyword evidence="2" id="KW-0238">DNA-binding</keyword>
<evidence type="ECO:0000313" key="5">
    <source>
        <dbReference type="EMBL" id="GBL97010.1"/>
    </source>
</evidence>
<accession>A0A4Y2BXT0</accession>
<evidence type="ECO:0000259" key="4">
    <source>
        <dbReference type="PROSITE" id="PS51253"/>
    </source>
</evidence>
<name>A0A4Y2BXT0_ARAVE</name>
<dbReference type="Gene3D" id="1.10.10.60">
    <property type="entry name" value="Homeodomain-like"/>
    <property type="match status" value="2"/>
</dbReference>
<reference evidence="5 6" key="1">
    <citation type="journal article" date="2019" name="Sci. Rep.">
        <title>Orb-weaving spider Araneus ventricosus genome elucidates the spidroin gene catalogue.</title>
        <authorList>
            <person name="Kono N."/>
            <person name="Nakamura H."/>
            <person name="Ohtoshi R."/>
            <person name="Moran D.A.P."/>
            <person name="Shinohara A."/>
            <person name="Yoshida Y."/>
            <person name="Fujiwara M."/>
            <person name="Mori M."/>
            <person name="Tomita M."/>
            <person name="Arakawa K."/>
        </authorList>
    </citation>
    <scope>NUCLEOTIDE SEQUENCE [LARGE SCALE GENOMIC DNA]</scope>
</reference>
<dbReference type="AlphaFoldDB" id="A0A4Y2BXT0"/>
<dbReference type="InterPro" id="IPR050863">
    <property type="entry name" value="CenT-Element_Derived"/>
</dbReference>
<keyword evidence="3" id="KW-0539">Nucleus</keyword>